<reference evidence="1 2" key="1">
    <citation type="submission" date="2018-06" db="EMBL/GenBank/DDBJ databases">
        <title>A transcriptomic atlas of mushroom development highlights an independent origin of complex multicellularity.</title>
        <authorList>
            <consortium name="DOE Joint Genome Institute"/>
            <person name="Krizsan K."/>
            <person name="Almasi E."/>
            <person name="Merenyi Z."/>
            <person name="Sahu N."/>
            <person name="Viragh M."/>
            <person name="Koszo T."/>
            <person name="Mondo S."/>
            <person name="Kiss B."/>
            <person name="Balint B."/>
            <person name="Kues U."/>
            <person name="Barry K."/>
            <person name="Hegedus J.C."/>
            <person name="Henrissat B."/>
            <person name="Johnson J."/>
            <person name="Lipzen A."/>
            <person name="Ohm R."/>
            <person name="Nagy I."/>
            <person name="Pangilinan J."/>
            <person name="Yan J."/>
            <person name="Xiong Y."/>
            <person name="Grigoriev I.V."/>
            <person name="Hibbett D.S."/>
            <person name="Nagy L.G."/>
        </authorList>
    </citation>
    <scope>NUCLEOTIDE SEQUENCE [LARGE SCALE GENOMIC DNA]</scope>
    <source>
        <strain evidence="1 2">SZMC22713</strain>
    </source>
</reference>
<dbReference type="OrthoDB" id="3153997at2759"/>
<keyword evidence="2" id="KW-1185">Reference proteome</keyword>
<accession>A0A4Y7QH46</accession>
<gene>
    <name evidence="1" type="ORF">BD410DRAFT_783093</name>
</gene>
<evidence type="ECO:0000313" key="2">
    <source>
        <dbReference type="Proteomes" id="UP000294933"/>
    </source>
</evidence>
<dbReference type="Proteomes" id="UP000294933">
    <property type="component" value="Unassembled WGS sequence"/>
</dbReference>
<proteinExistence type="predicted"/>
<dbReference type="VEuPathDB" id="FungiDB:BD410DRAFT_783093"/>
<dbReference type="STRING" id="50990.A0A4Y7QH46"/>
<dbReference type="AlphaFoldDB" id="A0A4Y7QH46"/>
<protein>
    <submittedName>
        <fullName evidence="1">Uncharacterized protein</fullName>
    </submittedName>
</protein>
<dbReference type="EMBL" id="ML170160">
    <property type="protein sequence ID" value="TDL26977.1"/>
    <property type="molecule type" value="Genomic_DNA"/>
</dbReference>
<sequence length="149" mass="16435">MPGPCSAKRKKKQEAMKAKLKAVRVGGHQEVEKLDNVDVSLQNRAELTDVQKPPRHNYNGDTDASAVEKLDAVPPDASNLKPFIEDPGNGPRVKDTRAFLRSFFALPPSLDDPTCAYFARDGVLAALLELLPEEIAHVCIFPLQTRMTK</sequence>
<evidence type="ECO:0000313" key="1">
    <source>
        <dbReference type="EMBL" id="TDL26977.1"/>
    </source>
</evidence>
<name>A0A4Y7QH46_9AGAM</name>
<organism evidence="1 2">
    <name type="scientific">Rickenella mellea</name>
    <dbReference type="NCBI Taxonomy" id="50990"/>
    <lineage>
        <taxon>Eukaryota</taxon>
        <taxon>Fungi</taxon>
        <taxon>Dikarya</taxon>
        <taxon>Basidiomycota</taxon>
        <taxon>Agaricomycotina</taxon>
        <taxon>Agaricomycetes</taxon>
        <taxon>Hymenochaetales</taxon>
        <taxon>Rickenellaceae</taxon>
        <taxon>Rickenella</taxon>
    </lineage>
</organism>